<dbReference type="Proteomes" id="UP001420932">
    <property type="component" value="Unassembled WGS sequence"/>
</dbReference>
<evidence type="ECO:0000313" key="2">
    <source>
        <dbReference type="Proteomes" id="UP001420932"/>
    </source>
</evidence>
<protein>
    <submittedName>
        <fullName evidence="1">Uncharacterized protein</fullName>
    </submittedName>
</protein>
<accession>A0AAP0IS46</accession>
<dbReference type="AlphaFoldDB" id="A0AAP0IS46"/>
<organism evidence="1 2">
    <name type="scientific">Stephania yunnanensis</name>
    <dbReference type="NCBI Taxonomy" id="152371"/>
    <lineage>
        <taxon>Eukaryota</taxon>
        <taxon>Viridiplantae</taxon>
        <taxon>Streptophyta</taxon>
        <taxon>Embryophyta</taxon>
        <taxon>Tracheophyta</taxon>
        <taxon>Spermatophyta</taxon>
        <taxon>Magnoliopsida</taxon>
        <taxon>Ranunculales</taxon>
        <taxon>Menispermaceae</taxon>
        <taxon>Menispermoideae</taxon>
        <taxon>Cissampelideae</taxon>
        <taxon>Stephania</taxon>
    </lineage>
</organism>
<evidence type="ECO:0000313" key="1">
    <source>
        <dbReference type="EMBL" id="KAK9120762.1"/>
    </source>
</evidence>
<reference evidence="1 2" key="1">
    <citation type="submission" date="2024-01" db="EMBL/GenBank/DDBJ databases">
        <title>Genome assemblies of Stephania.</title>
        <authorList>
            <person name="Yang L."/>
        </authorList>
    </citation>
    <scope>NUCLEOTIDE SEQUENCE [LARGE SCALE GENOMIC DNA]</scope>
    <source>
        <strain evidence="1">YNDBR</strain>
        <tissue evidence="1">Leaf</tissue>
    </source>
</reference>
<keyword evidence="2" id="KW-1185">Reference proteome</keyword>
<name>A0AAP0IS46_9MAGN</name>
<proteinExistence type="predicted"/>
<sequence length="216" mass="23877">MPEVVPSAVAACAAPTASLRSLSPLWKPRLSALALCRRWLCGPRRRSLLFVAAVETIVVCLGPLPPLAVQPPPPFVALCCFHGTLFVAASETIVVCFWPLSPRPVQPSPQFVAARRVSNEEYDHKPVDDEVVYYKVAGECPKRRVYGLGSLRRKKRRYADPDASTSQVLAQRGMGNFMILRDVSTPKELLEGVQAMEQVLLLFIVLEVSENQFDSC</sequence>
<gene>
    <name evidence="1" type="ORF">Syun_018379</name>
</gene>
<comment type="caution">
    <text evidence="1">The sequence shown here is derived from an EMBL/GenBank/DDBJ whole genome shotgun (WGS) entry which is preliminary data.</text>
</comment>
<dbReference type="EMBL" id="JBBNAF010000008">
    <property type="protein sequence ID" value="KAK9120762.1"/>
    <property type="molecule type" value="Genomic_DNA"/>
</dbReference>